<accession>A0A1D1W517</accession>
<name>A0A1D1W517_RAMVA</name>
<organism evidence="1 2">
    <name type="scientific">Ramazzottius varieornatus</name>
    <name type="common">Water bear</name>
    <name type="synonym">Tardigrade</name>
    <dbReference type="NCBI Taxonomy" id="947166"/>
    <lineage>
        <taxon>Eukaryota</taxon>
        <taxon>Metazoa</taxon>
        <taxon>Ecdysozoa</taxon>
        <taxon>Tardigrada</taxon>
        <taxon>Eutardigrada</taxon>
        <taxon>Parachela</taxon>
        <taxon>Hypsibioidea</taxon>
        <taxon>Ramazzottiidae</taxon>
        <taxon>Ramazzottius</taxon>
    </lineage>
</organism>
<dbReference type="EMBL" id="BDGG01000017">
    <property type="protein sequence ID" value="GAV08356.1"/>
    <property type="molecule type" value="Genomic_DNA"/>
</dbReference>
<dbReference type="AlphaFoldDB" id="A0A1D1W517"/>
<reference evidence="1 2" key="1">
    <citation type="journal article" date="2016" name="Nat. Commun.">
        <title>Extremotolerant tardigrade genome and improved radiotolerance of human cultured cells by tardigrade-unique protein.</title>
        <authorList>
            <person name="Hashimoto T."/>
            <person name="Horikawa D.D."/>
            <person name="Saito Y."/>
            <person name="Kuwahara H."/>
            <person name="Kozuka-Hata H."/>
            <person name="Shin-I T."/>
            <person name="Minakuchi Y."/>
            <person name="Ohishi K."/>
            <person name="Motoyama A."/>
            <person name="Aizu T."/>
            <person name="Enomoto A."/>
            <person name="Kondo K."/>
            <person name="Tanaka S."/>
            <person name="Hara Y."/>
            <person name="Koshikawa S."/>
            <person name="Sagara H."/>
            <person name="Miura T."/>
            <person name="Yokobori S."/>
            <person name="Miyagawa K."/>
            <person name="Suzuki Y."/>
            <person name="Kubo T."/>
            <person name="Oyama M."/>
            <person name="Kohara Y."/>
            <person name="Fujiyama A."/>
            <person name="Arakawa K."/>
            <person name="Katayama T."/>
            <person name="Toyoda A."/>
            <person name="Kunieda T."/>
        </authorList>
    </citation>
    <scope>NUCLEOTIDE SEQUENCE [LARGE SCALE GENOMIC DNA]</scope>
    <source>
        <strain evidence="1 2">YOKOZUNA-1</strain>
    </source>
</reference>
<dbReference type="Proteomes" id="UP000186922">
    <property type="component" value="Unassembled WGS sequence"/>
</dbReference>
<keyword evidence="2" id="KW-1185">Reference proteome</keyword>
<evidence type="ECO:0000313" key="2">
    <source>
        <dbReference type="Proteomes" id="UP000186922"/>
    </source>
</evidence>
<evidence type="ECO:0000313" key="1">
    <source>
        <dbReference type="EMBL" id="GAV08356.1"/>
    </source>
</evidence>
<protein>
    <submittedName>
        <fullName evidence="1">Uncharacterized protein</fullName>
    </submittedName>
</protein>
<sequence>MTDLSLIGEFRETNTRQNRQSVTNFMLPATAPASLGDAARTDTVPEFYGAYCAAFFFQFSLRLRTAVPHCYRMVPQRYAVLYSASGSQCTVSQYAPN</sequence>
<comment type="caution">
    <text evidence="1">The sequence shown here is derived from an EMBL/GenBank/DDBJ whole genome shotgun (WGS) entry which is preliminary data.</text>
</comment>
<gene>
    <name evidence="1" type="primary">RvY_18064-1</name>
    <name evidence="1" type="synonym">RvY_18064.1</name>
    <name evidence="1" type="ORF">RvY_18064</name>
</gene>
<proteinExistence type="predicted"/>